<evidence type="ECO:0000313" key="1">
    <source>
        <dbReference type="EMBL" id="KAF6222442.1"/>
    </source>
</evidence>
<dbReference type="InterPro" id="IPR022085">
    <property type="entry name" value="OpdG"/>
</dbReference>
<dbReference type="AlphaFoldDB" id="A0A8H6FBM1"/>
<keyword evidence="2" id="KW-1185">Reference proteome</keyword>
<reference evidence="1 2" key="1">
    <citation type="journal article" date="2020" name="Genomics">
        <title>Complete, high-quality genomes from long-read metagenomic sequencing of two wolf lichen thalli reveals enigmatic genome architecture.</title>
        <authorList>
            <person name="McKenzie S.K."/>
            <person name="Walston R.F."/>
            <person name="Allen J.L."/>
        </authorList>
    </citation>
    <scope>NUCLEOTIDE SEQUENCE [LARGE SCALE GENOMIC DNA]</scope>
    <source>
        <strain evidence="1">WasteWater1</strain>
    </source>
</reference>
<dbReference type="EMBL" id="JACCJB010000012">
    <property type="protein sequence ID" value="KAF6222442.1"/>
    <property type="molecule type" value="Genomic_DNA"/>
</dbReference>
<organism evidence="1 2">
    <name type="scientific">Letharia lupina</name>
    <dbReference type="NCBI Taxonomy" id="560253"/>
    <lineage>
        <taxon>Eukaryota</taxon>
        <taxon>Fungi</taxon>
        <taxon>Dikarya</taxon>
        <taxon>Ascomycota</taxon>
        <taxon>Pezizomycotina</taxon>
        <taxon>Lecanoromycetes</taxon>
        <taxon>OSLEUM clade</taxon>
        <taxon>Lecanoromycetidae</taxon>
        <taxon>Lecanorales</taxon>
        <taxon>Lecanorineae</taxon>
        <taxon>Parmeliaceae</taxon>
        <taxon>Letharia</taxon>
    </lineage>
</organism>
<accession>A0A8H6FBM1</accession>
<dbReference type="Pfam" id="PF12311">
    <property type="entry name" value="DUF3632"/>
    <property type="match status" value="1"/>
</dbReference>
<dbReference type="InterPro" id="IPR053204">
    <property type="entry name" value="Oxopyrrolidines_Biosynth-assoc"/>
</dbReference>
<dbReference type="PANTHER" id="PTHR38797:SF4">
    <property type="entry name" value="NUCLEAR PORE COMPLEX PROTEIN NUP85"/>
    <property type="match status" value="1"/>
</dbReference>
<dbReference type="GeneID" id="59329944"/>
<dbReference type="Proteomes" id="UP000593566">
    <property type="component" value="Unassembled WGS sequence"/>
</dbReference>
<protein>
    <submittedName>
        <fullName evidence="1">Uncharacterized protein</fullName>
    </submittedName>
</protein>
<sequence>MSPTAYDTWLVGLREDNESMPSIDEQQAFLDFLNQKTTAQEAALAFTHGVTNAKYQDPESLWLLLWQAAQEWPETHQCLVELLKAISHLPPITREGKVGENSELEYWSGLPEFEFGLREYWDGQATRVIYNAEPDIHSGFINLTSFNAHLFRDEVFQLETWAIMTLSIALEKDYESQSHLLDTFIPAAAQYILQTGPAVYKCDKEVIFAGPLLEKAREKGPVERWGFWKERFASVQNREHLKDSTRAIGKEVADRMEKIEKDSH</sequence>
<dbReference type="RefSeq" id="XP_037151877.1">
    <property type="nucleotide sequence ID" value="XM_037292458.1"/>
</dbReference>
<dbReference type="PANTHER" id="PTHR38797">
    <property type="entry name" value="NUCLEAR PORE COMPLEX PROTEIN NUP85-RELATED"/>
    <property type="match status" value="1"/>
</dbReference>
<comment type="caution">
    <text evidence="1">The sequence shown here is derived from an EMBL/GenBank/DDBJ whole genome shotgun (WGS) entry which is preliminary data.</text>
</comment>
<gene>
    <name evidence="1" type="ORF">HO133_001528</name>
</gene>
<name>A0A8H6FBM1_9LECA</name>
<proteinExistence type="predicted"/>
<evidence type="ECO:0000313" key="2">
    <source>
        <dbReference type="Proteomes" id="UP000593566"/>
    </source>
</evidence>